<dbReference type="AlphaFoldDB" id="A0A2T1EB24"/>
<name>A0A2T1EB24_9CYAN</name>
<feature type="compositionally biased region" description="Basic residues" evidence="2">
    <location>
        <begin position="1"/>
        <end position="17"/>
    </location>
</feature>
<keyword evidence="5" id="KW-1185">Reference proteome</keyword>
<accession>A0A2T1EB24</accession>
<dbReference type="Gene3D" id="3.30.420.240">
    <property type="match status" value="1"/>
</dbReference>
<gene>
    <name evidence="4" type="ORF">C7B82_10145</name>
</gene>
<dbReference type="EMBL" id="PVWK01000057">
    <property type="protein sequence ID" value="PSB29904.1"/>
    <property type="molecule type" value="Genomic_DNA"/>
</dbReference>
<dbReference type="Gene3D" id="3.40.50.300">
    <property type="entry name" value="P-loop containing nucleotide triphosphate hydrolases"/>
    <property type="match status" value="1"/>
</dbReference>
<keyword evidence="1" id="KW-1188">Viral release from host cell</keyword>
<evidence type="ECO:0000313" key="5">
    <source>
        <dbReference type="Proteomes" id="UP000239576"/>
    </source>
</evidence>
<dbReference type="Proteomes" id="UP000239576">
    <property type="component" value="Unassembled WGS sequence"/>
</dbReference>
<protein>
    <recommendedName>
        <fullName evidence="3">Terminase large subunit gp17-like C-terminal domain-containing protein</fullName>
    </recommendedName>
</protein>
<evidence type="ECO:0000313" key="4">
    <source>
        <dbReference type="EMBL" id="PSB29904.1"/>
    </source>
</evidence>
<dbReference type="OrthoDB" id="9803432at2"/>
<dbReference type="InterPro" id="IPR035421">
    <property type="entry name" value="Terminase_6C"/>
</dbReference>
<feature type="domain" description="Terminase large subunit gp17-like C-terminal" evidence="3">
    <location>
        <begin position="322"/>
        <end position="468"/>
    </location>
</feature>
<evidence type="ECO:0000256" key="1">
    <source>
        <dbReference type="ARBA" id="ARBA00022612"/>
    </source>
</evidence>
<dbReference type="InterPro" id="IPR027417">
    <property type="entry name" value="P-loop_NTPase"/>
</dbReference>
<feature type="region of interest" description="Disordered" evidence="2">
    <location>
        <begin position="1"/>
        <end position="25"/>
    </location>
</feature>
<proteinExistence type="predicted"/>
<dbReference type="Pfam" id="PF17289">
    <property type="entry name" value="Terminase_6C"/>
    <property type="match status" value="1"/>
</dbReference>
<sequence length="481" mass="54547">MPVRLHSRAKYRAKNRKAQPAPSSPAALLARQDLGAFGAYVVDKKPAAHHSSWFPYLVTGEDSTELHGISGGYLSILAPRGSAKSTWLALYAAFAIGLNPHIQIIYVGYSESVALKQSRMVKRIVASKAYRQVFPHIRPGKRWSDRDWEIDKEYAGVTALDSDYTFYAVGVCGAITSRRASLIICDDLIKSSAAIANPDVREKMICNWGEVLEPTLIPGGRVVSIGTRFRRDDIHATEFTAENDWEVIQQGAIEYDKRGHEVSYWPARFALSKLQKIRDKKPLIFCYQYQNRLPENEDEASIKPGWIKYESLPSSFDELVLGIDLAASEKQRSDYTAMVLVGRKAEMFYVVEALEFRMVGNLQKIKQICELRKTYGNFRVIVEKVAYQASFEGDWKVEMKRRRLSNFVCEMVTPKGDKDSRLEGISGVFENDIVRFNRAKPCGRLVSQLLRLDIEHDDLADGCEMAISRLQRRSRRPLSFA</sequence>
<comment type="caution">
    <text evidence="4">The sequence shown here is derived from an EMBL/GenBank/DDBJ whole genome shotgun (WGS) entry which is preliminary data.</text>
</comment>
<reference evidence="5" key="1">
    <citation type="submission" date="2018-02" db="EMBL/GenBank/DDBJ databases">
        <authorList>
            <person name="Moore K."/>
            <person name="Momper L."/>
        </authorList>
    </citation>
    <scope>NUCLEOTIDE SEQUENCE [LARGE SCALE GENOMIC DNA]</scope>
    <source>
        <strain evidence="5">ULC18</strain>
    </source>
</reference>
<evidence type="ECO:0000256" key="2">
    <source>
        <dbReference type="SAM" id="MobiDB-lite"/>
    </source>
</evidence>
<evidence type="ECO:0000259" key="3">
    <source>
        <dbReference type="Pfam" id="PF17289"/>
    </source>
</evidence>
<organism evidence="4 5">
    <name type="scientific">Stenomitos frigidus ULC18</name>
    <dbReference type="NCBI Taxonomy" id="2107698"/>
    <lineage>
        <taxon>Bacteria</taxon>
        <taxon>Bacillati</taxon>
        <taxon>Cyanobacteriota</taxon>
        <taxon>Cyanophyceae</taxon>
        <taxon>Leptolyngbyales</taxon>
        <taxon>Leptolyngbyaceae</taxon>
        <taxon>Stenomitos</taxon>
    </lineage>
</organism>
<reference evidence="4 5" key="2">
    <citation type="submission" date="2018-03" db="EMBL/GenBank/DDBJ databases">
        <title>The ancient ancestry and fast evolution of plastids.</title>
        <authorList>
            <person name="Moore K.R."/>
            <person name="Magnabosco C."/>
            <person name="Momper L."/>
            <person name="Gold D.A."/>
            <person name="Bosak T."/>
            <person name="Fournier G.P."/>
        </authorList>
    </citation>
    <scope>NUCLEOTIDE SEQUENCE [LARGE SCALE GENOMIC DNA]</scope>
    <source>
        <strain evidence="4 5">ULC18</strain>
    </source>
</reference>
<dbReference type="RefSeq" id="WP_106256185.1">
    <property type="nucleotide sequence ID" value="NZ_CAWNSW010000007.1"/>
</dbReference>